<accession>A0A4P9K4E0</accession>
<dbReference type="OrthoDB" id="5297568at2"/>
<proteinExistence type="predicted"/>
<dbReference type="Pfam" id="PF04364">
    <property type="entry name" value="DNA_pol3_chi"/>
    <property type="match status" value="1"/>
</dbReference>
<dbReference type="InterPro" id="IPR007459">
    <property type="entry name" value="DNA_pol3_chi"/>
</dbReference>
<dbReference type="SUPFAM" id="SSF102400">
    <property type="entry name" value="DNA polymerase III chi subunit"/>
    <property type="match status" value="1"/>
</dbReference>
<gene>
    <name evidence="1" type="ORF">FE785_02480</name>
</gene>
<dbReference type="GO" id="GO:0006260">
    <property type="term" value="P:DNA replication"/>
    <property type="evidence" value="ECO:0007669"/>
    <property type="project" value="InterPro"/>
</dbReference>
<dbReference type="Gene3D" id="3.40.50.10110">
    <property type="entry name" value="DNA polymerase III subunit chi"/>
    <property type="match status" value="1"/>
</dbReference>
<dbReference type="Proteomes" id="UP000304864">
    <property type="component" value="Chromosome"/>
</dbReference>
<dbReference type="GO" id="GO:0003677">
    <property type="term" value="F:DNA binding"/>
    <property type="evidence" value="ECO:0007669"/>
    <property type="project" value="InterPro"/>
</dbReference>
<organism evidence="1 2">
    <name type="scientific">Thiomicrorhabdus sediminis</name>
    <dbReference type="NCBI Taxonomy" id="2580412"/>
    <lineage>
        <taxon>Bacteria</taxon>
        <taxon>Pseudomonadati</taxon>
        <taxon>Pseudomonadota</taxon>
        <taxon>Gammaproteobacteria</taxon>
        <taxon>Thiotrichales</taxon>
        <taxon>Piscirickettsiaceae</taxon>
        <taxon>Thiomicrorhabdus</taxon>
    </lineage>
</organism>
<name>A0A4P9K4E0_9GAMM</name>
<dbReference type="AlphaFoldDB" id="A0A4P9K4E0"/>
<sequence>MSIETTQPHSSATASQDVVFYVLNSSEPKEREQFLAKLLKTIWKQQRRADVRFADIQEAQRFDLTLWNQSPQSFIHHAFAQEMKAPIQLFGEQIDKKCEDVLINMHPNFADFYPQYQRTIEILDQSEYLIEMGRERWKAYKKANLEPLVHKIGF</sequence>
<evidence type="ECO:0000313" key="2">
    <source>
        <dbReference type="Proteomes" id="UP000304864"/>
    </source>
</evidence>
<reference evidence="1 2" key="1">
    <citation type="submission" date="2019-05" db="EMBL/GenBank/DDBJ databases">
        <title>Thiomicrorhabdus sediminis sp. nov, a novel sulfur-oxidizing bacterium isolated from coastal sediment.</title>
        <authorList>
            <person name="Liu X."/>
        </authorList>
    </citation>
    <scope>NUCLEOTIDE SEQUENCE [LARGE SCALE GENOMIC DNA]</scope>
    <source>
        <strain evidence="1 2">G1</strain>
    </source>
</reference>
<keyword evidence="2" id="KW-1185">Reference proteome</keyword>
<dbReference type="GO" id="GO:0003887">
    <property type="term" value="F:DNA-directed DNA polymerase activity"/>
    <property type="evidence" value="ECO:0007669"/>
    <property type="project" value="InterPro"/>
</dbReference>
<protein>
    <submittedName>
        <fullName evidence="1">DNA polymerase III subunit chi</fullName>
    </submittedName>
</protein>
<dbReference type="EMBL" id="CP040602">
    <property type="protein sequence ID" value="QCU89581.1"/>
    <property type="molecule type" value="Genomic_DNA"/>
</dbReference>
<evidence type="ECO:0000313" key="1">
    <source>
        <dbReference type="EMBL" id="QCU89581.1"/>
    </source>
</evidence>
<dbReference type="RefSeq" id="WP_138564081.1">
    <property type="nucleotide sequence ID" value="NZ_CP040602.1"/>
</dbReference>
<dbReference type="InterPro" id="IPR036768">
    <property type="entry name" value="PolIII_chi_sf"/>
</dbReference>
<dbReference type="KEGG" id="thig:FE785_02480"/>
<dbReference type="PANTHER" id="PTHR38767">
    <property type="entry name" value="DNA POLYMERASE III SUBUNIT CHI"/>
    <property type="match status" value="1"/>
</dbReference>
<dbReference type="GO" id="GO:0032298">
    <property type="term" value="P:positive regulation of DNA-templated DNA replication initiation"/>
    <property type="evidence" value="ECO:0007669"/>
    <property type="project" value="TreeGrafter"/>
</dbReference>
<dbReference type="PANTHER" id="PTHR38767:SF1">
    <property type="entry name" value="DNA POLYMERASE III SUBUNIT CHI"/>
    <property type="match status" value="1"/>
</dbReference>